<dbReference type="RefSeq" id="XP_028482425.1">
    <property type="nucleotide sequence ID" value="XM_028628401.1"/>
</dbReference>
<feature type="region of interest" description="Disordered" evidence="2">
    <location>
        <begin position="434"/>
        <end position="504"/>
    </location>
</feature>
<dbReference type="GO" id="GO:0006606">
    <property type="term" value="P:protein import into nucleus"/>
    <property type="evidence" value="ECO:0007669"/>
    <property type="project" value="InterPro"/>
</dbReference>
<feature type="compositionally biased region" description="Acidic residues" evidence="2">
    <location>
        <begin position="434"/>
        <end position="456"/>
    </location>
</feature>
<accession>A0A443HLT1</accession>
<comment type="caution">
    <text evidence="4">The sequence shown here is derived from an EMBL/GenBank/DDBJ whole genome shotgun (WGS) entry which is preliminary data.</text>
</comment>
<feature type="compositionally biased region" description="Acidic residues" evidence="2">
    <location>
        <begin position="464"/>
        <end position="476"/>
    </location>
</feature>
<dbReference type="AlphaFoldDB" id="A0A443HLT1"/>
<reference evidence="4 5" key="1">
    <citation type="journal article" date="2018" name="Front. Microbiol.">
        <title>Genomic and genetic insights into a cosmopolitan fungus, Paecilomyces variotii (Eurotiales).</title>
        <authorList>
            <person name="Urquhart A.S."/>
            <person name="Mondo S.J."/>
            <person name="Makela M.R."/>
            <person name="Hane J.K."/>
            <person name="Wiebenga A."/>
            <person name="He G."/>
            <person name="Mihaltcheva S."/>
            <person name="Pangilinan J."/>
            <person name="Lipzen A."/>
            <person name="Barry K."/>
            <person name="de Vries R.P."/>
            <person name="Grigoriev I.V."/>
            <person name="Idnurm A."/>
        </authorList>
    </citation>
    <scope>NUCLEOTIDE SEQUENCE [LARGE SCALE GENOMIC DNA]</scope>
    <source>
        <strain evidence="4 5">CBS 101075</strain>
    </source>
</reference>
<dbReference type="GeneID" id="39597678"/>
<sequence length="529" mass="58879">MTLPPEHINIKRRREEEPVETLYIQSDLHQKKRRFTDFVFQRVRISGDASQVPVGPPQAAISPARRGIRSPRSVSNIQFPPISNGARGTLGGGVIPLVRATSPGAELREKKRLAAAEKQAQDQIREALNSTPGHESATSAEVSRPATPAGAVSSGPSTGNSPHSLHRRTSSLRKFHIARPATPASPLRAGHAGVQKRPSRAILVEKLARKPEPKRTAMLETIARTGDAIGDANVLEKPIVADVDKAPEVAPTLRKRPVVNRAERLWREQQKAAISAAKTHITENYDKDVHTPPDIDVDDESEGLARQFHQIARDLETQMETQPAEPKEVPAPVPRNVLPKPALKYQPRTPNRQRQGTPIVESAAKTTEQEGAPDSTKVETHQEEEDSDGDYVYDVYVRRPLPANGLLTDPLLDIDTTRKDIGVVVISQEDEEYWEPFVVDEEEEEKWDSEDADSNAEDNPANDYPDEELSSADEYDNPSAIYSRYRNRANSDDEGYDMDDYDSEGELVARFGQRFHHGLDSEDENEDDW</sequence>
<dbReference type="PANTHER" id="PTHR28063:SF1">
    <property type="entry name" value="RNA POLYMERASE II NUCLEAR LOCALIZATION PROTEIN IWR1"/>
    <property type="match status" value="1"/>
</dbReference>
<gene>
    <name evidence="4" type="ORF">C8Q69DRAFT_422650</name>
</gene>
<name>A0A443HLT1_BYSSP</name>
<organism evidence="4 5">
    <name type="scientific">Byssochlamys spectabilis</name>
    <name type="common">Paecilomyces variotii</name>
    <dbReference type="NCBI Taxonomy" id="264951"/>
    <lineage>
        <taxon>Eukaryota</taxon>
        <taxon>Fungi</taxon>
        <taxon>Dikarya</taxon>
        <taxon>Ascomycota</taxon>
        <taxon>Pezizomycotina</taxon>
        <taxon>Eurotiomycetes</taxon>
        <taxon>Eurotiomycetidae</taxon>
        <taxon>Eurotiales</taxon>
        <taxon>Thermoascaceae</taxon>
        <taxon>Paecilomyces</taxon>
    </lineage>
</organism>
<evidence type="ECO:0000259" key="3">
    <source>
        <dbReference type="Pfam" id="PF08574"/>
    </source>
</evidence>
<feature type="region of interest" description="Disordered" evidence="2">
    <location>
        <begin position="128"/>
        <end position="168"/>
    </location>
</feature>
<feature type="region of interest" description="Disordered" evidence="2">
    <location>
        <begin position="319"/>
        <end position="390"/>
    </location>
</feature>
<evidence type="ECO:0000313" key="5">
    <source>
        <dbReference type="Proteomes" id="UP000283841"/>
    </source>
</evidence>
<proteinExistence type="inferred from homology"/>
<dbReference type="VEuPathDB" id="FungiDB:C8Q69DRAFT_422650"/>
<feature type="region of interest" description="Disordered" evidence="2">
    <location>
        <begin position="49"/>
        <end position="81"/>
    </location>
</feature>
<dbReference type="PANTHER" id="PTHR28063">
    <property type="entry name" value="RNA POLYMERASE II NUCLEAR LOCALIZATION PROTEIN IWR1"/>
    <property type="match status" value="1"/>
</dbReference>
<dbReference type="InterPro" id="IPR013883">
    <property type="entry name" value="TF_Iwr1_dom"/>
</dbReference>
<evidence type="ECO:0000313" key="4">
    <source>
        <dbReference type="EMBL" id="RWQ92780.1"/>
    </source>
</evidence>
<feature type="domain" description="Transcription factor Iwr1" evidence="3">
    <location>
        <begin position="389"/>
        <end position="468"/>
    </location>
</feature>
<feature type="compositionally biased region" description="Polar residues" evidence="2">
    <location>
        <begin position="128"/>
        <end position="141"/>
    </location>
</feature>
<protein>
    <recommendedName>
        <fullName evidence="3">Transcription factor Iwr1 domain-containing protein</fullName>
    </recommendedName>
</protein>
<comment type="similarity">
    <text evidence="1">Belongs to the IWR1/SLC7A6OS family.</text>
</comment>
<evidence type="ECO:0000256" key="1">
    <source>
        <dbReference type="ARBA" id="ARBA00010218"/>
    </source>
</evidence>
<dbReference type="GO" id="GO:0005737">
    <property type="term" value="C:cytoplasm"/>
    <property type="evidence" value="ECO:0007669"/>
    <property type="project" value="TreeGrafter"/>
</dbReference>
<keyword evidence="5" id="KW-1185">Reference proteome</keyword>
<evidence type="ECO:0000256" key="2">
    <source>
        <dbReference type="SAM" id="MobiDB-lite"/>
    </source>
</evidence>
<dbReference type="Proteomes" id="UP000283841">
    <property type="component" value="Unassembled WGS sequence"/>
</dbReference>
<dbReference type="InterPro" id="IPR040150">
    <property type="entry name" value="Iwr1"/>
</dbReference>
<feature type="compositionally biased region" description="Polar residues" evidence="2">
    <location>
        <begin position="154"/>
        <end position="163"/>
    </location>
</feature>
<feature type="compositionally biased region" description="Acidic residues" evidence="2">
    <location>
        <begin position="492"/>
        <end position="504"/>
    </location>
</feature>
<dbReference type="Pfam" id="PF08574">
    <property type="entry name" value="Iwr1"/>
    <property type="match status" value="1"/>
</dbReference>
<dbReference type="EMBL" id="RCNU01000012">
    <property type="protein sequence ID" value="RWQ92780.1"/>
    <property type="molecule type" value="Genomic_DNA"/>
</dbReference>